<dbReference type="AlphaFoldDB" id="A0A8T0RLA5"/>
<feature type="region of interest" description="Disordered" evidence="1">
    <location>
        <begin position="458"/>
        <end position="490"/>
    </location>
</feature>
<reference evidence="2" key="1">
    <citation type="submission" date="2020-05" db="EMBL/GenBank/DDBJ databases">
        <title>WGS assembly of Panicum virgatum.</title>
        <authorList>
            <person name="Lovell J.T."/>
            <person name="Jenkins J."/>
            <person name="Shu S."/>
            <person name="Juenger T.E."/>
            <person name="Schmutz J."/>
        </authorList>
    </citation>
    <scope>NUCLEOTIDE SEQUENCE</scope>
    <source>
        <strain evidence="2">AP13</strain>
    </source>
</reference>
<dbReference type="EMBL" id="CM029046">
    <property type="protein sequence ID" value="KAG2587022.1"/>
    <property type="molecule type" value="Genomic_DNA"/>
</dbReference>
<dbReference type="Proteomes" id="UP000823388">
    <property type="component" value="Chromosome 5N"/>
</dbReference>
<evidence type="ECO:0000313" key="3">
    <source>
        <dbReference type="Proteomes" id="UP000823388"/>
    </source>
</evidence>
<accession>A0A8T0RLA5</accession>
<organism evidence="2 3">
    <name type="scientific">Panicum virgatum</name>
    <name type="common">Blackwell switchgrass</name>
    <dbReference type="NCBI Taxonomy" id="38727"/>
    <lineage>
        <taxon>Eukaryota</taxon>
        <taxon>Viridiplantae</taxon>
        <taxon>Streptophyta</taxon>
        <taxon>Embryophyta</taxon>
        <taxon>Tracheophyta</taxon>
        <taxon>Spermatophyta</taxon>
        <taxon>Magnoliopsida</taxon>
        <taxon>Liliopsida</taxon>
        <taxon>Poales</taxon>
        <taxon>Poaceae</taxon>
        <taxon>PACMAD clade</taxon>
        <taxon>Panicoideae</taxon>
        <taxon>Panicodae</taxon>
        <taxon>Paniceae</taxon>
        <taxon>Panicinae</taxon>
        <taxon>Panicum</taxon>
        <taxon>Panicum sect. Hiantes</taxon>
    </lineage>
</organism>
<gene>
    <name evidence="2" type="ORF">PVAP13_5NG121281</name>
</gene>
<comment type="caution">
    <text evidence="2">The sequence shown here is derived from an EMBL/GenBank/DDBJ whole genome shotgun (WGS) entry which is preliminary data.</text>
</comment>
<dbReference type="InterPro" id="IPR053253">
    <property type="entry name" value="Sex_diff_modulator"/>
</dbReference>
<evidence type="ECO:0000256" key="1">
    <source>
        <dbReference type="SAM" id="MobiDB-lite"/>
    </source>
</evidence>
<feature type="compositionally biased region" description="Basic and acidic residues" evidence="1">
    <location>
        <begin position="460"/>
        <end position="481"/>
    </location>
</feature>
<sequence>MAAPSKEVPSLAHSDLLVQDFPHGEASSCNVLHQIEDFRVDPLLLDIEVNSTSRQARFSYAEKGKWKEREKHSNFAAAHALDQSNSGTFSPVSNHCSSTPVVKQPSTSSAPVADHQFKPSPSRLKIGTGASTPQDAASEHTEDGIGDGFEPVRPRYWWRKQAETSNPPIRHQTTLDAERRRKFISHARARGATSRWSRVWGAPMAYPGDPLARPGRVLRAVAATGVIRRERDDLVSRAAVCLLPGNSHDTEPHHVSDALAMQMGFSRGSIHVMKHFLEQYLVLFSNHHDRQRVLDRTTINNRGRCFSFAPWSEQRHGLAVRWEFRVRLRIEGIPVHAWNEGVAALVIGSQCAIHYVEGKTRRRERTRTYDLWAWCVNPSNIAKEVWLTVTDPDREMDGRRQEVEVHYEEPSGFKFGITYKLFIHLDVVEDLSFIQGPGGDPNRKRRRVFDWQYGVPDSLGEQREQPRGRQEDRGTTPRRRDDDDDYYRGTRRHRSSHAWERVSRCRGAVEDCYSTSRHLGHRSGGVYPHCSRPSLAGWGSDAWDSGLHRLTNTRKFIYKPKKCSSSKKVSFACPLVQTMGEKTPLVVSLTDFSCQLLQTCQPFSVVRSDPMRDELFILPALVGHPTKEARILEMLSEAEGLQGGWQASPVAAQEEPMEAEADVLEEGEIQRREVALETVEEVPFAASNPLPSNTQVVQQVSEIENELVNGAIVTTSPEDNEINDMSSFINYISCAPPVPVLHTPPRVNNLQPDDDHSSRVQHISTETPTAQRKSTRLADKAKLNPVKGSLNLAQRVLINKLGELSPNLKQKANVDFNSMVQHFQQPVTKKTMDALTVLVEQGNKAVSKKKSKVAPLPTGEVGIHMA</sequence>
<feature type="region of interest" description="Disordered" evidence="1">
    <location>
        <begin position="89"/>
        <end position="150"/>
    </location>
</feature>
<feature type="compositionally biased region" description="Polar residues" evidence="1">
    <location>
        <begin position="89"/>
        <end position="110"/>
    </location>
</feature>
<evidence type="ECO:0008006" key="4">
    <source>
        <dbReference type="Google" id="ProtNLM"/>
    </source>
</evidence>
<protein>
    <recommendedName>
        <fullName evidence="4">DUF4283 domain-containing protein</fullName>
    </recommendedName>
</protein>
<proteinExistence type="predicted"/>
<dbReference type="PANTHER" id="PTHR33087">
    <property type="entry name" value="OS07G0539200 PROTEIN"/>
    <property type="match status" value="1"/>
</dbReference>
<evidence type="ECO:0000313" key="2">
    <source>
        <dbReference type="EMBL" id="KAG2587022.1"/>
    </source>
</evidence>
<keyword evidence="3" id="KW-1185">Reference proteome</keyword>
<dbReference type="PANTHER" id="PTHR33087:SF53">
    <property type="entry name" value="CCHC-TYPE DOMAIN-CONTAINING PROTEIN"/>
    <property type="match status" value="1"/>
</dbReference>
<name>A0A8T0RLA5_PANVG</name>